<protein>
    <submittedName>
        <fullName evidence="1">Uncharacterized protein</fullName>
    </submittedName>
</protein>
<keyword evidence="2" id="KW-1185">Reference proteome</keyword>
<dbReference type="EMBL" id="CP012159">
    <property type="protein sequence ID" value="AKT42187.1"/>
    <property type="molecule type" value="Genomic_DNA"/>
</dbReference>
<dbReference type="PATRIC" id="fig|52.7.peg.7046"/>
<evidence type="ECO:0000313" key="1">
    <source>
        <dbReference type="EMBL" id="AKT42187.1"/>
    </source>
</evidence>
<gene>
    <name evidence="1" type="ORF">CMC5_064100</name>
</gene>
<dbReference type="STRING" id="52.CMC5_064100"/>
<dbReference type="Proteomes" id="UP000067626">
    <property type="component" value="Chromosome"/>
</dbReference>
<dbReference type="AlphaFoldDB" id="A0A0K1ENH3"/>
<organism evidence="1 2">
    <name type="scientific">Chondromyces crocatus</name>
    <dbReference type="NCBI Taxonomy" id="52"/>
    <lineage>
        <taxon>Bacteria</taxon>
        <taxon>Pseudomonadati</taxon>
        <taxon>Myxococcota</taxon>
        <taxon>Polyangia</taxon>
        <taxon>Polyangiales</taxon>
        <taxon>Polyangiaceae</taxon>
        <taxon>Chondromyces</taxon>
    </lineage>
</organism>
<reference evidence="1 2" key="1">
    <citation type="submission" date="2015-07" db="EMBL/GenBank/DDBJ databases">
        <title>Genome analysis of myxobacterium Chondromyces crocatus Cm c5 reveals a high potential for natural compound synthesis and the genetic basis for the loss of fruiting body formation.</title>
        <authorList>
            <person name="Zaburannyi N."/>
            <person name="Bunk B."/>
            <person name="Maier J."/>
            <person name="Overmann J."/>
            <person name="Mueller R."/>
        </authorList>
    </citation>
    <scope>NUCLEOTIDE SEQUENCE [LARGE SCALE GENOMIC DNA]</scope>
    <source>
        <strain evidence="1 2">Cm c5</strain>
    </source>
</reference>
<name>A0A0K1ENH3_CHOCO</name>
<sequence length="65" mass="7008">MERGAVERGAVERGAVERGAVERGAVENGAVEIEVRGAARTGEGGRLCRARVECKVPLPEQRFMQ</sequence>
<proteinExistence type="predicted"/>
<dbReference type="KEGG" id="ccro:CMC5_064100"/>
<accession>A0A0K1ENH3</accession>
<evidence type="ECO:0000313" key="2">
    <source>
        <dbReference type="Proteomes" id="UP000067626"/>
    </source>
</evidence>